<comment type="caution">
    <text evidence="1">The sequence shown here is derived from an EMBL/GenBank/DDBJ whole genome shotgun (WGS) entry which is preliminary data.</text>
</comment>
<name>A0ABQ8TWM4_PERAM</name>
<keyword evidence="2" id="KW-1185">Reference proteome</keyword>
<evidence type="ECO:0000313" key="1">
    <source>
        <dbReference type="EMBL" id="KAJ4451089.1"/>
    </source>
</evidence>
<dbReference type="EMBL" id="JAJSOF020000001">
    <property type="protein sequence ID" value="KAJ4451089.1"/>
    <property type="molecule type" value="Genomic_DNA"/>
</dbReference>
<gene>
    <name evidence="1" type="ORF">ANN_02527</name>
</gene>
<protein>
    <submittedName>
        <fullName evidence="1">Uncharacterized protein</fullName>
    </submittedName>
</protein>
<proteinExistence type="predicted"/>
<dbReference type="Proteomes" id="UP001148838">
    <property type="component" value="Unassembled WGS sequence"/>
</dbReference>
<accession>A0ABQ8TWM4</accession>
<evidence type="ECO:0000313" key="2">
    <source>
        <dbReference type="Proteomes" id="UP001148838"/>
    </source>
</evidence>
<organism evidence="1 2">
    <name type="scientific">Periplaneta americana</name>
    <name type="common">American cockroach</name>
    <name type="synonym">Blatta americana</name>
    <dbReference type="NCBI Taxonomy" id="6978"/>
    <lineage>
        <taxon>Eukaryota</taxon>
        <taxon>Metazoa</taxon>
        <taxon>Ecdysozoa</taxon>
        <taxon>Arthropoda</taxon>
        <taxon>Hexapoda</taxon>
        <taxon>Insecta</taxon>
        <taxon>Pterygota</taxon>
        <taxon>Neoptera</taxon>
        <taxon>Polyneoptera</taxon>
        <taxon>Dictyoptera</taxon>
        <taxon>Blattodea</taxon>
        <taxon>Blattoidea</taxon>
        <taxon>Blattidae</taxon>
        <taxon>Blattinae</taxon>
        <taxon>Periplaneta</taxon>
    </lineage>
</organism>
<reference evidence="1 2" key="1">
    <citation type="journal article" date="2022" name="Allergy">
        <title>Genome assembly and annotation of Periplaneta americana reveal a comprehensive cockroach allergen profile.</title>
        <authorList>
            <person name="Wang L."/>
            <person name="Xiong Q."/>
            <person name="Saelim N."/>
            <person name="Wang L."/>
            <person name="Nong W."/>
            <person name="Wan A.T."/>
            <person name="Shi M."/>
            <person name="Liu X."/>
            <person name="Cao Q."/>
            <person name="Hui J.H.L."/>
            <person name="Sookrung N."/>
            <person name="Leung T.F."/>
            <person name="Tungtrongchitr A."/>
            <person name="Tsui S.K.W."/>
        </authorList>
    </citation>
    <scope>NUCLEOTIDE SEQUENCE [LARGE SCALE GENOMIC DNA]</scope>
    <source>
        <strain evidence="1">PWHHKU_190912</strain>
    </source>
</reference>
<sequence length="122" mass="13969">MGALHPHFRPKFIPPRAINLVQSADLFFPNHKANARQFFSKCYLAVLYLSNHDVNTRSLICGALSIPLHRTSRYSSSFTEVQGYYALIHYAFYMQIRPQVLCDDHDDDYEDDDAAAADSLQL</sequence>